<keyword evidence="2" id="KW-1185">Reference proteome</keyword>
<organism evidence="1 2">
    <name type="scientific">Staphylotrichum longicolle</name>
    <dbReference type="NCBI Taxonomy" id="669026"/>
    <lineage>
        <taxon>Eukaryota</taxon>
        <taxon>Fungi</taxon>
        <taxon>Dikarya</taxon>
        <taxon>Ascomycota</taxon>
        <taxon>Pezizomycotina</taxon>
        <taxon>Sordariomycetes</taxon>
        <taxon>Sordariomycetidae</taxon>
        <taxon>Sordariales</taxon>
        <taxon>Chaetomiaceae</taxon>
        <taxon>Staphylotrichum</taxon>
    </lineage>
</organism>
<evidence type="ECO:0000313" key="2">
    <source>
        <dbReference type="Proteomes" id="UP001197093"/>
    </source>
</evidence>
<protein>
    <submittedName>
        <fullName evidence="1">Uncharacterized protein</fullName>
    </submittedName>
</protein>
<sequence length="487" mass="53629">MTTLTPPSEFLAACPKFRLLVLGSPESTKLELFTKIFGVDLEKHLVDEGFSANHDIEKELDLHSQNDPLAIHTSLNFGTGDGARYDRVSDFLISRSTASTKPEDSIHCIWYCVASEEDRQVADLETRFFTSGLHAAAPGVPLVLVFTKYEEFVGQVKLDWSRDAQERGLSKVAVSHILRDLSSKKFEKEIGRRWDDLLNGTIPRVCVSSGDDEDDERSCEELALRTLSTLREKGIRYAFGTAQRNSALISTKFAADTASSYFEVDTGHARKLHGIAMRDILPNFFTKAIQLFNLRDPTSTLTADPALLFRALDATFDASQKALLADCLRSSGTEPGSLLNNLTPHERAVLLTQALAAALLFLHRLADAQWPHESFLAPHTLTPAAVTRQLDEIRRGREGREVLETVEASPIFTSCTLRKGVADLIVRAVERADAVRAGAGGNHHHGAPRALIVEDDSELQEISLSFVNDKGPDDMVLPCGLTILPLT</sequence>
<gene>
    <name evidence="1" type="ORF">NEMBOFW57_000160</name>
</gene>
<accession>A0AAD4HZK9</accession>
<comment type="caution">
    <text evidence="1">The sequence shown here is derived from an EMBL/GenBank/DDBJ whole genome shotgun (WGS) entry which is preliminary data.</text>
</comment>
<proteinExistence type="predicted"/>
<dbReference type="AlphaFoldDB" id="A0AAD4HZK9"/>
<evidence type="ECO:0000313" key="1">
    <source>
        <dbReference type="EMBL" id="KAG7290162.1"/>
    </source>
</evidence>
<name>A0AAD4HZK9_9PEZI</name>
<dbReference type="Proteomes" id="UP001197093">
    <property type="component" value="Unassembled WGS sequence"/>
</dbReference>
<dbReference type="EMBL" id="JAHCVI010000001">
    <property type="protein sequence ID" value="KAG7290162.1"/>
    <property type="molecule type" value="Genomic_DNA"/>
</dbReference>
<reference evidence="1" key="1">
    <citation type="submission" date="2023-02" db="EMBL/GenBank/DDBJ databases">
        <authorList>
            <person name="Palmer J.M."/>
        </authorList>
    </citation>
    <scope>NUCLEOTIDE SEQUENCE</scope>
    <source>
        <strain evidence="1">FW57</strain>
    </source>
</reference>